<name>A0AAJ3G0X9_9PSED</name>
<protein>
    <submittedName>
        <fullName evidence="1">Uncharacterized protein</fullName>
    </submittedName>
</protein>
<comment type="caution">
    <text evidence="1">The sequence shown here is derived from an EMBL/GenBank/DDBJ whole genome shotgun (WGS) entry which is preliminary data.</text>
</comment>
<dbReference type="EMBL" id="JABFMS010000036">
    <property type="protein sequence ID" value="NUT82883.1"/>
    <property type="molecule type" value="Genomic_DNA"/>
</dbReference>
<sequence>MLLAKSCQKRFHVKNGTIKLGTLHEYRIIENEELIDKHEGMLTFYLNFRGRVRIQTQWFNTINGNGISFGGPPPILFPGRTRTHFEKLHVEQNFGPWMVLLESRGVVSREAPNGFIFCMSRVERKENCVGIFKGCDDYWYVTEEKVHDFARQLVYLLRCYLMEQHAKGNYILPPETDMSDPMVHCEYGEVNYISREIDLYGEDFMSLEEYMGKMRDMAFTKPESYSKEREYRFSFVVIVGGKLVEPIVNSVFLDSTSLMELVF</sequence>
<organism evidence="1 2">
    <name type="scientific">Pseudomonas brassicacearum</name>
    <dbReference type="NCBI Taxonomy" id="930166"/>
    <lineage>
        <taxon>Bacteria</taxon>
        <taxon>Pseudomonadati</taxon>
        <taxon>Pseudomonadota</taxon>
        <taxon>Gammaproteobacteria</taxon>
        <taxon>Pseudomonadales</taxon>
        <taxon>Pseudomonadaceae</taxon>
        <taxon>Pseudomonas</taxon>
    </lineage>
</organism>
<evidence type="ECO:0000313" key="2">
    <source>
        <dbReference type="Proteomes" id="UP000562723"/>
    </source>
</evidence>
<accession>A0AAJ3G0X9</accession>
<proteinExistence type="predicted"/>
<dbReference type="RefSeq" id="WP_175360553.1">
    <property type="nucleotide sequence ID" value="NZ_JABFMS010000036.1"/>
</dbReference>
<evidence type="ECO:0000313" key="1">
    <source>
        <dbReference type="EMBL" id="NUT82883.1"/>
    </source>
</evidence>
<dbReference type="Proteomes" id="UP000562723">
    <property type="component" value="Unassembled WGS sequence"/>
</dbReference>
<gene>
    <name evidence="1" type="ORF">HNO85_18215</name>
</gene>
<dbReference type="AlphaFoldDB" id="A0AAJ3G0X9"/>
<reference evidence="1 2" key="1">
    <citation type="journal article" date="2020" name="Front. Plant Sci.">
        <title>Isolation of Rhizosphere Bacteria That Improve Quality and Water Stress Tolerance in Greenhouse Ornamentals.</title>
        <authorList>
            <person name="Nordstedt N.P."/>
            <person name="Jones M.L."/>
        </authorList>
    </citation>
    <scope>NUCLEOTIDE SEQUENCE [LARGE SCALE GENOMIC DNA]</scope>
    <source>
        <strain evidence="1 2">C2F7</strain>
    </source>
</reference>